<name>A0ABR0GJJ2_9PEZI</name>
<evidence type="ECO:0000313" key="2">
    <source>
        <dbReference type="Proteomes" id="UP001323405"/>
    </source>
</evidence>
<dbReference type="EMBL" id="JAFFHA010000005">
    <property type="protein sequence ID" value="KAK4655921.1"/>
    <property type="molecule type" value="Genomic_DNA"/>
</dbReference>
<comment type="caution">
    <text evidence="1">The sequence shown here is derived from an EMBL/GenBank/DDBJ whole genome shotgun (WGS) entry which is preliminary data.</text>
</comment>
<gene>
    <name evidence="1" type="ORF">QC762_0055090</name>
</gene>
<sequence length="98" mass="10651">MFADSTKSSAALGCFFFSRCSGHCLSVLDQTYPTETSTPAPELRNTQDAVSDPWVLMNSKGAPIDSVGISVLPPCHDVAATFQERNSHELFVMAARKR</sequence>
<evidence type="ECO:0000313" key="1">
    <source>
        <dbReference type="EMBL" id="KAK4655921.1"/>
    </source>
</evidence>
<organism evidence="1 2">
    <name type="scientific">Podospora pseudocomata</name>
    <dbReference type="NCBI Taxonomy" id="2093779"/>
    <lineage>
        <taxon>Eukaryota</taxon>
        <taxon>Fungi</taxon>
        <taxon>Dikarya</taxon>
        <taxon>Ascomycota</taxon>
        <taxon>Pezizomycotina</taxon>
        <taxon>Sordariomycetes</taxon>
        <taxon>Sordariomycetidae</taxon>
        <taxon>Sordariales</taxon>
        <taxon>Podosporaceae</taxon>
        <taxon>Podospora</taxon>
    </lineage>
</organism>
<keyword evidence="2" id="KW-1185">Reference proteome</keyword>
<dbReference type="RefSeq" id="XP_062744896.1">
    <property type="nucleotide sequence ID" value="XM_062883541.1"/>
</dbReference>
<proteinExistence type="predicted"/>
<accession>A0ABR0GJJ2</accession>
<protein>
    <submittedName>
        <fullName evidence="1">Uncharacterized protein</fullName>
    </submittedName>
</protein>
<reference evidence="1 2" key="1">
    <citation type="journal article" date="2023" name="bioRxiv">
        <title>High-quality genome assemblies of four members of thePodospora anserinaspecies complex.</title>
        <authorList>
            <person name="Ament-Velasquez S.L."/>
            <person name="Vogan A.A."/>
            <person name="Wallerman O."/>
            <person name="Hartmann F."/>
            <person name="Gautier V."/>
            <person name="Silar P."/>
            <person name="Giraud T."/>
            <person name="Johannesson H."/>
        </authorList>
    </citation>
    <scope>NUCLEOTIDE SEQUENCE [LARGE SCALE GENOMIC DNA]</scope>
    <source>
        <strain evidence="1 2">CBS 415.72m</strain>
    </source>
</reference>
<dbReference type="GeneID" id="87903170"/>
<dbReference type="Proteomes" id="UP001323405">
    <property type="component" value="Unassembled WGS sequence"/>
</dbReference>